<proteinExistence type="predicted"/>
<organism evidence="1 2">
    <name type="scientific">Romanomermis culicivorax</name>
    <name type="common">Nematode worm</name>
    <dbReference type="NCBI Taxonomy" id="13658"/>
    <lineage>
        <taxon>Eukaryota</taxon>
        <taxon>Metazoa</taxon>
        <taxon>Ecdysozoa</taxon>
        <taxon>Nematoda</taxon>
        <taxon>Enoplea</taxon>
        <taxon>Dorylaimia</taxon>
        <taxon>Mermithida</taxon>
        <taxon>Mermithoidea</taxon>
        <taxon>Mermithidae</taxon>
        <taxon>Romanomermis</taxon>
    </lineage>
</organism>
<evidence type="ECO:0000313" key="1">
    <source>
        <dbReference type="Proteomes" id="UP000887565"/>
    </source>
</evidence>
<accession>A0A915K4J1</accession>
<dbReference type="Proteomes" id="UP000887565">
    <property type="component" value="Unplaced"/>
</dbReference>
<dbReference type="WBParaSite" id="nRc.2.0.1.t33124-RA">
    <property type="protein sequence ID" value="nRc.2.0.1.t33124-RA"/>
    <property type="gene ID" value="nRc.2.0.1.g33124"/>
</dbReference>
<sequence>MTPEQLRQLMEQDLLRALTSKTELSARDNYLTMTMSDLTSVAHRQWLRDTRHTHSLILDLIDRLEAKSASSFESFSENYLRYDTCACLFRASKISPSRFYADFARWTAADWAQVRFDSKVIDGFNHQVEIPSVKVKLATLARKLMDFDEESLNDEEQLFLVKVFDEMWSFPLNIGEPKWSSTCACPYETDNVRPHRHICSSCNKKEAEERRMKFCSKCNRCEYGKYFKRYYCDQECQKAHWYSAHKEYHESLKRILEEPVVSTI</sequence>
<evidence type="ECO:0000313" key="2">
    <source>
        <dbReference type="WBParaSite" id="nRc.2.0.1.t33124-RA"/>
    </source>
</evidence>
<protein>
    <submittedName>
        <fullName evidence="2">MYND-type domain-containing protein</fullName>
    </submittedName>
</protein>
<dbReference type="AlphaFoldDB" id="A0A915K4J1"/>
<reference evidence="2" key="1">
    <citation type="submission" date="2022-11" db="UniProtKB">
        <authorList>
            <consortium name="WormBaseParasite"/>
        </authorList>
    </citation>
    <scope>IDENTIFICATION</scope>
</reference>
<keyword evidence="1" id="KW-1185">Reference proteome</keyword>
<name>A0A915K4J1_ROMCU</name>
<dbReference type="Gene3D" id="6.10.140.2220">
    <property type="match status" value="1"/>
</dbReference>